<dbReference type="Pfam" id="PF13561">
    <property type="entry name" value="adh_short_C2"/>
    <property type="match status" value="1"/>
</dbReference>
<dbReference type="InterPro" id="IPR002347">
    <property type="entry name" value="SDR_fam"/>
</dbReference>
<dbReference type="FunFam" id="3.40.50.720:FF:000173">
    <property type="entry name" value="3-oxoacyl-[acyl-carrier protein] reductase"/>
    <property type="match status" value="1"/>
</dbReference>
<dbReference type="SMART" id="SM00822">
    <property type="entry name" value="PKS_KR"/>
    <property type="match status" value="1"/>
</dbReference>
<dbReference type="InterPro" id="IPR057326">
    <property type="entry name" value="KR_dom"/>
</dbReference>
<gene>
    <name evidence="4" type="ORF">UFOPK3164_00571</name>
    <name evidence="5" type="ORF">UFOPK3427_01943</name>
    <name evidence="6" type="ORF">UFOPK4112_01221</name>
</gene>
<proteinExistence type="inferred from homology"/>
<feature type="domain" description="Ketoreductase" evidence="3">
    <location>
        <begin position="6"/>
        <end position="175"/>
    </location>
</feature>
<dbReference type="Gene3D" id="3.40.50.720">
    <property type="entry name" value="NAD(P)-binding Rossmann-like Domain"/>
    <property type="match status" value="1"/>
</dbReference>
<accession>A0A6J7ETS2</accession>
<keyword evidence="2" id="KW-0560">Oxidoreductase</keyword>
<dbReference type="NCBIfam" id="NF009466">
    <property type="entry name" value="PRK12826.1-2"/>
    <property type="match status" value="1"/>
</dbReference>
<evidence type="ECO:0000313" key="5">
    <source>
        <dbReference type="EMBL" id="CAB4884704.1"/>
    </source>
</evidence>
<evidence type="ECO:0000313" key="6">
    <source>
        <dbReference type="EMBL" id="CAB5025963.1"/>
    </source>
</evidence>
<dbReference type="InterPro" id="IPR020904">
    <property type="entry name" value="Sc_DH/Rdtase_CS"/>
</dbReference>
<evidence type="ECO:0000256" key="2">
    <source>
        <dbReference type="ARBA" id="ARBA00023002"/>
    </source>
</evidence>
<evidence type="ECO:0000313" key="4">
    <source>
        <dbReference type="EMBL" id="CAB4823289.1"/>
    </source>
</evidence>
<dbReference type="SUPFAM" id="SSF51735">
    <property type="entry name" value="NAD(P)-binding Rossmann-fold domains"/>
    <property type="match status" value="1"/>
</dbReference>
<evidence type="ECO:0000259" key="3">
    <source>
        <dbReference type="SMART" id="SM00822"/>
    </source>
</evidence>
<dbReference type="PRINTS" id="PR00080">
    <property type="entry name" value="SDRFAMILY"/>
</dbReference>
<dbReference type="AlphaFoldDB" id="A0A6J7ETS2"/>
<dbReference type="EMBL" id="CAFBPM010000011">
    <property type="protein sequence ID" value="CAB5025963.1"/>
    <property type="molecule type" value="Genomic_DNA"/>
</dbReference>
<dbReference type="EMBL" id="CAFABE010000018">
    <property type="protein sequence ID" value="CAB4823289.1"/>
    <property type="molecule type" value="Genomic_DNA"/>
</dbReference>
<sequence>MSDSPRVVLVTGASRGIGAACAAAFADQGDVVIGLSRSDGEPHQGVEHRTLDVLNAQDVASTFDEIEGAHGSIDVLVANAGITRDQLSIRMSDEEFSEVIEMNLTATFRVMRRALKRMVRQRSGRIIVISSIGAFMGLPGQANYAASKAGLIGMARAMAREVASRSITINVIAPGLIATDMTSVLGEDRLAAMATQVPAGRLGQPEEIAGTALFLASPSASYITGAIIAVDGGLGMGL</sequence>
<dbReference type="PANTHER" id="PTHR42760:SF133">
    <property type="entry name" value="3-OXOACYL-[ACYL-CARRIER-PROTEIN] REDUCTASE"/>
    <property type="match status" value="1"/>
</dbReference>
<organism evidence="5">
    <name type="scientific">freshwater metagenome</name>
    <dbReference type="NCBI Taxonomy" id="449393"/>
    <lineage>
        <taxon>unclassified sequences</taxon>
        <taxon>metagenomes</taxon>
        <taxon>ecological metagenomes</taxon>
    </lineage>
</organism>
<dbReference type="GO" id="GO:0016616">
    <property type="term" value="F:oxidoreductase activity, acting on the CH-OH group of donors, NAD or NADP as acceptor"/>
    <property type="evidence" value="ECO:0007669"/>
    <property type="project" value="UniProtKB-ARBA"/>
</dbReference>
<reference evidence="5" key="1">
    <citation type="submission" date="2020-05" db="EMBL/GenBank/DDBJ databases">
        <authorList>
            <person name="Chiriac C."/>
            <person name="Salcher M."/>
            <person name="Ghai R."/>
            <person name="Kavagutti S V."/>
        </authorList>
    </citation>
    <scope>NUCLEOTIDE SEQUENCE</scope>
</reference>
<protein>
    <submittedName>
        <fullName evidence="5">Unannotated protein</fullName>
    </submittedName>
</protein>
<dbReference type="EMBL" id="CAFBLT010000004">
    <property type="protein sequence ID" value="CAB4884704.1"/>
    <property type="molecule type" value="Genomic_DNA"/>
</dbReference>
<evidence type="ECO:0000256" key="1">
    <source>
        <dbReference type="ARBA" id="ARBA00006484"/>
    </source>
</evidence>
<name>A0A6J7ETS2_9ZZZZ</name>
<dbReference type="PANTHER" id="PTHR42760">
    <property type="entry name" value="SHORT-CHAIN DEHYDROGENASES/REDUCTASES FAMILY MEMBER"/>
    <property type="match status" value="1"/>
</dbReference>
<comment type="similarity">
    <text evidence="1">Belongs to the short-chain dehydrogenases/reductases (SDR) family.</text>
</comment>
<dbReference type="PRINTS" id="PR00081">
    <property type="entry name" value="GDHRDH"/>
</dbReference>
<dbReference type="PROSITE" id="PS00061">
    <property type="entry name" value="ADH_SHORT"/>
    <property type="match status" value="1"/>
</dbReference>
<dbReference type="InterPro" id="IPR036291">
    <property type="entry name" value="NAD(P)-bd_dom_sf"/>
</dbReference>